<dbReference type="STRING" id="45607.A0A2T0FKG7"/>
<dbReference type="PANTHER" id="PTHR15615">
    <property type="match status" value="1"/>
</dbReference>
<dbReference type="Gene3D" id="1.10.472.10">
    <property type="entry name" value="Cyclin-like"/>
    <property type="match status" value="1"/>
</dbReference>
<dbReference type="GO" id="GO:0000307">
    <property type="term" value="C:cyclin-dependent protein kinase holoenzyme complex"/>
    <property type="evidence" value="ECO:0007669"/>
    <property type="project" value="UniProtKB-ARBA"/>
</dbReference>
<dbReference type="OrthoDB" id="244495at2759"/>
<dbReference type="Proteomes" id="UP000238350">
    <property type="component" value="Unassembled WGS sequence"/>
</dbReference>
<dbReference type="GeneID" id="36516840"/>
<dbReference type="InterPro" id="IPR013922">
    <property type="entry name" value="Cyclin_PHO80-like"/>
</dbReference>
<reference evidence="1 2" key="1">
    <citation type="submission" date="2017-04" db="EMBL/GenBank/DDBJ databases">
        <title>Genome sequencing of [Candida] sorbophila.</title>
        <authorList>
            <person name="Ahn J.O."/>
        </authorList>
    </citation>
    <scope>NUCLEOTIDE SEQUENCE [LARGE SCALE GENOMIC DNA]</scope>
    <source>
        <strain evidence="1 2">DS02</strain>
    </source>
</reference>
<dbReference type="RefSeq" id="XP_024665417.1">
    <property type="nucleotide sequence ID" value="XM_024809649.1"/>
</dbReference>
<dbReference type="Pfam" id="PF08613">
    <property type="entry name" value="Cyclin"/>
    <property type="match status" value="1"/>
</dbReference>
<organism evidence="1 2">
    <name type="scientific">Wickerhamiella sorbophila</name>
    <dbReference type="NCBI Taxonomy" id="45607"/>
    <lineage>
        <taxon>Eukaryota</taxon>
        <taxon>Fungi</taxon>
        <taxon>Dikarya</taxon>
        <taxon>Ascomycota</taxon>
        <taxon>Saccharomycotina</taxon>
        <taxon>Dipodascomycetes</taxon>
        <taxon>Dipodascales</taxon>
        <taxon>Trichomonascaceae</taxon>
        <taxon>Wickerhamiella</taxon>
    </lineage>
</organism>
<dbReference type="AlphaFoldDB" id="A0A2T0FKG7"/>
<dbReference type="PANTHER" id="PTHR15615:SF27">
    <property type="entry name" value="PHO85 CYCLIN CLG1"/>
    <property type="match status" value="1"/>
</dbReference>
<gene>
    <name evidence="1" type="ORF">B9G98_03092</name>
</gene>
<protein>
    <submittedName>
        <fullName evidence="1">G1/S-specific cyclin pas1</fullName>
    </submittedName>
</protein>
<name>A0A2T0FKG7_9ASCO</name>
<dbReference type="GO" id="GO:0005634">
    <property type="term" value="C:nucleus"/>
    <property type="evidence" value="ECO:0007669"/>
    <property type="project" value="TreeGrafter"/>
</dbReference>
<accession>A0A2T0FKG7</accession>
<dbReference type="CDD" id="cd20557">
    <property type="entry name" value="CYCLIN_ScPCL1-like"/>
    <property type="match status" value="1"/>
</dbReference>
<proteinExistence type="predicted"/>
<evidence type="ECO:0000313" key="1">
    <source>
        <dbReference type="EMBL" id="PRT55472.1"/>
    </source>
</evidence>
<dbReference type="GO" id="GO:0016538">
    <property type="term" value="F:cyclin-dependent protein serine/threonine kinase regulator activity"/>
    <property type="evidence" value="ECO:0007669"/>
    <property type="project" value="TreeGrafter"/>
</dbReference>
<sequence>MAFAKRSIDKVSKSPVVAPNFDKSLYNRCYNFASLTCLLCYNPSNLIAGPDGRPLCPSEAIYELARESAPKPAFLSYTIRLISHSKVSPHTLTLALHYIYRFRTLHGKLDNYHTGSEYILLVTALMIANKLHEDVSYTTRSWATMSQIPAAELTRAEKTFLCVLDYDLVMSKHKWNLWQYDLTALLRLHGQFRTLASRSNLHSLPPQMHLGIAASPMACVAK</sequence>
<keyword evidence="2" id="KW-1185">Reference proteome</keyword>
<dbReference type="InterPro" id="IPR036915">
    <property type="entry name" value="Cyclin-like_sf"/>
</dbReference>
<dbReference type="SUPFAM" id="SSF47954">
    <property type="entry name" value="Cyclin-like"/>
    <property type="match status" value="1"/>
</dbReference>
<dbReference type="EMBL" id="NDIQ01000021">
    <property type="protein sequence ID" value="PRT55472.1"/>
    <property type="molecule type" value="Genomic_DNA"/>
</dbReference>
<dbReference type="GO" id="GO:0019901">
    <property type="term" value="F:protein kinase binding"/>
    <property type="evidence" value="ECO:0007669"/>
    <property type="project" value="InterPro"/>
</dbReference>
<comment type="caution">
    <text evidence="1">The sequence shown here is derived from an EMBL/GenBank/DDBJ whole genome shotgun (WGS) entry which is preliminary data.</text>
</comment>
<evidence type="ECO:0000313" key="2">
    <source>
        <dbReference type="Proteomes" id="UP000238350"/>
    </source>
</evidence>